<evidence type="ECO:0000313" key="3">
    <source>
        <dbReference type="Proteomes" id="UP000053105"/>
    </source>
</evidence>
<feature type="transmembrane region" description="Helical" evidence="1">
    <location>
        <begin position="103"/>
        <end position="126"/>
    </location>
</feature>
<organism evidence="2 3">
    <name type="scientific">Melipona quadrifasciata</name>
    <dbReference type="NCBI Taxonomy" id="166423"/>
    <lineage>
        <taxon>Eukaryota</taxon>
        <taxon>Metazoa</taxon>
        <taxon>Ecdysozoa</taxon>
        <taxon>Arthropoda</taxon>
        <taxon>Hexapoda</taxon>
        <taxon>Insecta</taxon>
        <taxon>Pterygota</taxon>
        <taxon>Neoptera</taxon>
        <taxon>Endopterygota</taxon>
        <taxon>Hymenoptera</taxon>
        <taxon>Apocrita</taxon>
        <taxon>Aculeata</taxon>
        <taxon>Apoidea</taxon>
        <taxon>Anthophila</taxon>
        <taxon>Apidae</taxon>
        <taxon>Melipona</taxon>
    </lineage>
</organism>
<evidence type="ECO:0000256" key="1">
    <source>
        <dbReference type="SAM" id="Phobius"/>
    </source>
</evidence>
<proteinExistence type="predicted"/>
<dbReference type="AlphaFoldDB" id="A0A0M8ZSA1"/>
<keyword evidence="1" id="KW-0812">Transmembrane</keyword>
<sequence length="393" mass="44998">MELRNNKNFSHVEFKANPRLNPTKYGSNSKLIYLVSNFIPNVKIIHRVADVSTAQILSFSKTSATTAMDNIIPTSSEEGESDELLYTRCYLANSKSDVQNYELIILAILTVLITALTSLVIVANYANYYYANVAGQVGAEGASEFSVDSRADYRLKRGDKDVIERTFTSCSASGGSKRPPMQKLRNQDNAKLFLKQRTLIVLLRNFTEQLEDDYTEKFQEKFSVLHVLILELQFRNRRLVEKLWRKLTKIIIIRKFGDFVKVGIEWIIKKGTTGNCKLFLQLTVRASGYGETIAEKFERKEAWKLGNLRDRNSKNFGNTRHREISSLFGNNQSLKQQRAIFSVSKKHPPLHSPSEGNRCEIVSREKIKMSRDLVCDQEKMIIKRCLTTQGRCE</sequence>
<gene>
    <name evidence="2" type="ORF">WN51_04079</name>
</gene>
<dbReference type="Proteomes" id="UP000053105">
    <property type="component" value="Unassembled WGS sequence"/>
</dbReference>
<name>A0A0M8ZSA1_9HYME</name>
<keyword evidence="1" id="KW-1133">Transmembrane helix</keyword>
<accession>A0A0M8ZSA1</accession>
<reference evidence="2 3" key="1">
    <citation type="submission" date="2015-07" db="EMBL/GenBank/DDBJ databases">
        <title>The genome of Melipona quadrifasciata.</title>
        <authorList>
            <person name="Pan H."/>
            <person name="Kapheim K."/>
        </authorList>
    </citation>
    <scope>NUCLEOTIDE SEQUENCE [LARGE SCALE GENOMIC DNA]</scope>
    <source>
        <strain evidence="2">0111107301</strain>
        <tissue evidence="2">Whole body</tissue>
    </source>
</reference>
<protein>
    <submittedName>
        <fullName evidence="2">Uncharacterized protein</fullName>
    </submittedName>
</protein>
<evidence type="ECO:0000313" key="2">
    <source>
        <dbReference type="EMBL" id="KOX68593.1"/>
    </source>
</evidence>
<keyword evidence="1" id="KW-0472">Membrane</keyword>
<keyword evidence="3" id="KW-1185">Reference proteome</keyword>
<dbReference type="EMBL" id="KQ435922">
    <property type="protein sequence ID" value="KOX68593.1"/>
    <property type="molecule type" value="Genomic_DNA"/>
</dbReference>